<gene>
    <name evidence="3" type="ORF">HOC_16895</name>
</gene>
<proteinExistence type="inferred from homology"/>
<keyword evidence="3" id="KW-0223">Dioxygenase</keyword>
<dbReference type="InterPro" id="IPR000391">
    <property type="entry name" value="Rng_hydr_dOase-bsu"/>
</dbReference>
<dbReference type="STRING" id="1280953.HOC_16895"/>
<accession>A0A059G367</accession>
<dbReference type="RefSeq" id="WP_035540738.1">
    <property type="nucleotide sequence ID" value="NZ_ARYL01000034.1"/>
</dbReference>
<name>A0A059G367_9PROT</name>
<dbReference type="PATRIC" id="fig|1280953.3.peg.3385"/>
<sequence>MLEMNPAPVLVEDMIALTQRLYHEARLLDAERFEDWLELLCDDVTYRMDLKRRRFRADRSPPAAVGAGVVFNENIARLKLRIDRLRSGYVWAEDPPNFVRRVISNVEIEPADAENEVIVHSVIVIHRNRIDGLARQFTAGRTDRWRHGTQGWCLAARDIALDHAVLPDSNINVFF</sequence>
<dbReference type="NCBIfam" id="NF007479">
    <property type="entry name" value="PRK10069.1"/>
    <property type="match status" value="1"/>
</dbReference>
<dbReference type="CDD" id="cd00667">
    <property type="entry name" value="ring_hydroxylating_dioxygenases_beta"/>
    <property type="match status" value="1"/>
</dbReference>
<dbReference type="Pfam" id="PF00866">
    <property type="entry name" value="Ring_hydroxyl_B"/>
    <property type="match status" value="1"/>
</dbReference>
<dbReference type="InterPro" id="IPR032710">
    <property type="entry name" value="NTF2-like_dom_sf"/>
</dbReference>
<dbReference type="GO" id="GO:0019380">
    <property type="term" value="P:3-phenylpropionate catabolic process"/>
    <property type="evidence" value="ECO:0007669"/>
    <property type="project" value="TreeGrafter"/>
</dbReference>
<dbReference type="eggNOG" id="COG5517">
    <property type="taxonomic scope" value="Bacteria"/>
</dbReference>
<evidence type="ECO:0000256" key="1">
    <source>
        <dbReference type="ARBA" id="ARBA00009570"/>
    </source>
</evidence>
<dbReference type="GO" id="GO:0051213">
    <property type="term" value="F:dioxygenase activity"/>
    <property type="evidence" value="ECO:0007669"/>
    <property type="project" value="UniProtKB-KW"/>
</dbReference>
<dbReference type="EMBL" id="ARYL01000034">
    <property type="protein sequence ID" value="KDA01189.1"/>
    <property type="molecule type" value="Genomic_DNA"/>
</dbReference>
<dbReference type="OrthoDB" id="7446267at2"/>
<dbReference type="SUPFAM" id="SSF54427">
    <property type="entry name" value="NTF2-like"/>
    <property type="match status" value="1"/>
</dbReference>
<evidence type="ECO:0000313" key="4">
    <source>
        <dbReference type="Proteomes" id="UP000024942"/>
    </source>
</evidence>
<dbReference type="AlphaFoldDB" id="A0A059G367"/>
<keyword evidence="4" id="KW-1185">Reference proteome</keyword>
<keyword evidence="2" id="KW-0560">Oxidoreductase</keyword>
<reference evidence="3 4" key="1">
    <citation type="journal article" date="2014" name="Antonie Van Leeuwenhoek">
        <title>Hyphomonas beringensis sp. nov. and Hyphomonas chukchiensis sp. nov., isolated from surface seawater of the Bering Sea and Chukchi Sea.</title>
        <authorList>
            <person name="Li C."/>
            <person name="Lai Q."/>
            <person name="Li G."/>
            <person name="Dong C."/>
            <person name="Wang J."/>
            <person name="Liao Y."/>
            <person name="Shao Z."/>
        </authorList>
    </citation>
    <scope>NUCLEOTIDE SEQUENCE [LARGE SCALE GENOMIC DNA]</scope>
    <source>
        <strain evidence="3 4">SCH89</strain>
    </source>
</reference>
<comment type="caution">
    <text evidence="3">The sequence shown here is derived from an EMBL/GenBank/DDBJ whole genome shotgun (WGS) entry which is preliminary data.</text>
</comment>
<organism evidence="3 4">
    <name type="scientific">Hyphomonas oceanitis SCH89</name>
    <dbReference type="NCBI Taxonomy" id="1280953"/>
    <lineage>
        <taxon>Bacteria</taxon>
        <taxon>Pseudomonadati</taxon>
        <taxon>Pseudomonadota</taxon>
        <taxon>Alphaproteobacteria</taxon>
        <taxon>Hyphomonadales</taxon>
        <taxon>Hyphomonadaceae</taxon>
        <taxon>Hyphomonas</taxon>
    </lineage>
</organism>
<dbReference type="Gene3D" id="3.10.450.50">
    <property type="match status" value="1"/>
</dbReference>
<dbReference type="Proteomes" id="UP000024942">
    <property type="component" value="Unassembled WGS sequence"/>
</dbReference>
<comment type="similarity">
    <text evidence="1">Belongs to the bacterial ring-hydroxylating dioxygenase beta subunit family.</text>
</comment>
<dbReference type="PANTHER" id="PTHR41534">
    <property type="entry name" value="BLR3401 PROTEIN"/>
    <property type="match status" value="1"/>
</dbReference>
<evidence type="ECO:0000313" key="3">
    <source>
        <dbReference type="EMBL" id="KDA01189.1"/>
    </source>
</evidence>
<protein>
    <submittedName>
        <fullName evidence="3">Aromatic-ring-hydroxylating dioxygenase subunit beta</fullName>
    </submittedName>
</protein>
<dbReference type="PANTHER" id="PTHR41534:SF2">
    <property type="entry name" value="3-PHENYLPROPIONATE_CINNAMIC ACID DIOXYGENASE SUBUNIT BETA"/>
    <property type="match status" value="1"/>
</dbReference>
<evidence type="ECO:0000256" key="2">
    <source>
        <dbReference type="ARBA" id="ARBA00023002"/>
    </source>
</evidence>